<reference evidence="2" key="1">
    <citation type="journal article" date="2011" name="Environ. Microbiol.">
        <title>Genomic insights into the metabolic potential of the polycyclic aromatic hydrocarbon degrading sulfate-reducing Deltaproteobacterium N47.</title>
        <authorList>
            <person name="Bergmann F."/>
            <person name="Selesi D."/>
            <person name="Weinmaier T."/>
            <person name="Tischler P."/>
            <person name="Rattei T."/>
            <person name="Meckenstock R.U."/>
        </authorList>
    </citation>
    <scope>NUCLEOTIDE SEQUENCE</scope>
</reference>
<dbReference type="EMBL" id="FR695866">
    <property type="protein sequence ID" value="CBX27320.1"/>
    <property type="molecule type" value="Genomic_DNA"/>
</dbReference>
<keyword evidence="1" id="KW-0472">Membrane</keyword>
<keyword evidence="1" id="KW-1133">Transmembrane helix</keyword>
<evidence type="ECO:0000313" key="2">
    <source>
        <dbReference type="EMBL" id="CBX27320.1"/>
    </source>
</evidence>
<keyword evidence="1" id="KW-0812">Transmembrane</keyword>
<protein>
    <submittedName>
        <fullName evidence="2">Uncharacterized protein</fullName>
    </submittedName>
</protein>
<sequence length="79" mass="9667">MIKNADHLKNIPRFLLDFLENAHNLWYTNFHFHGCFSFFLVFLPKILLKEKRPFLYPFKIYTKYYTLPTNVNLNEQIIL</sequence>
<evidence type="ECO:0000256" key="1">
    <source>
        <dbReference type="SAM" id="Phobius"/>
    </source>
</evidence>
<dbReference type="AlphaFoldDB" id="E1Y9S6"/>
<proteinExistence type="predicted"/>
<feature type="transmembrane region" description="Helical" evidence="1">
    <location>
        <begin position="30"/>
        <end position="48"/>
    </location>
</feature>
<name>E1Y9S6_9BACT</name>
<accession>E1Y9S6</accession>
<organism evidence="2">
    <name type="scientific">uncultured Desulfobacterium sp</name>
    <dbReference type="NCBI Taxonomy" id="201089"/>
    <lineage>
        <taxon>Bacteria</taxon>
        <taxon>Pseudomonadati</taxon>
        <taxon>Thermodesulfobacteriota</taxon>
        <taxon>Desulfobacteria</taxon>
        <taxon>Desulfobacterales</taxon>
        <taxon>Desulfobacteriaceae</taxon>
        <taxon>Desulfobacterium</taxon>
        <taxon>environmental samples</taxon>
    </lineage>
</organism>
<gene>
    <name evidence="2" type="ORF">N47_H21420</name>
</gene>